<dbReference type="OrthoDB" id="408631at2759"/>
<dbReference type="AlphaFoldDB" id="A0A6A6NU58"/>
<dbReference type="InterPro" id="IPR029058">
    <property type="entry name" value="AB_hydrolase_fold"/>
</dbReference>
<name>A0A6A6NU58_9PEZI</name>
<dbReference type="InterPro" id="IPR013094">
    <property type="entry name" value="AB_hydrolase_3"/>
</dbReference>
<sequence length="165" mass="19038">MSETDTIAGLLFLTRLQKIDLRVSAPQKRKPPNFPSTDPFPFLHALVDSYAFPAKPASDTDPRCNPILADLDMLPENILMNIAAVDILLYEQLEFIEKLKRQLEADPERNRGRKVEAKVYDGQLHGWLELPSIAIDESTRQECWDLDVAFIKDIHRKYGFEWKEL</sequence>
<dbReference type="SUPFAM" id="SSF53474">
    <property type="entry name" value="alpha/beta-Hydrolases"/>
    <property type="match status" value="1"/>
</dbReference>
<reference evidence="2" key="1">
    <citation type="journal article" date="2020" name="Stud. Mycol.">
        <title>101 Dothideomycetes genomes: a test case for predicting lifestyles and emergence of pathogens.</title>
        <authorList>
            <person name="Haridas S."/>
            <person name="Albert R."/>
            <person name="Binder M."/>
            <person name="Bloem J."/>
            <person name="Labutti K."/>
            <person name="Salamov A."/>
            <person name="Andreopoulos B."/>
            <person name="Baker S."/>
            <person name="Barry K."/>
            <person name="Bills G."/>
            <person name="Bluhm B."/>
            <person name="Cannon C."/>
            <person name="Castanera R."/>
            <person name="Culley D."/>
            <person name="Daum C."/>
            <person name="Ezra D."/>
            <person name="Gonzalez J."/>
            <person name="Henrissat B."/>
            <person name="Kuo A."/>
            <person name="Liang C."/>
            <person name="Lipzen A."/>
            <person name="Lutzoni F."/>
            <person name="Magnuson J."/>
            <person name="Mondo S."/>
            <person name="Nolan M."/>
            <person name="Ohm R."/>
            <person name="Pangilinan J."/>
            <person name="Park H.-J."/>
            <person name="Ramirez L."/>
            <person name="Alfaro M."/>
            <person name="Sun H."/>
            <person name="Tritt A."/>
            <person name="Yoshinaga Y."/>
            <person name="Zwiers L.-H."/>
            <person name="Turgeon B."/>
            <person name="Goodwin S."/>
            <person name="Spatafora J."/>
            <person name="Crous P."/>
            <person name="Grigoriev I."/>
        </authorList>
    </citation>
    <scope>NUCLEOTIDE SEQUENCE</scope>
    <source>
        <strain evidence="2">ATCC 16933</strain>
    </source>
</reference>
<protein>
    <recommendedName>
        <fullName evidence="1">Alpha/beta hydrolase fold-3 domain-containing protein</fullName>
    </recommendedName>
</protein>
<evidence type="ECO:0000259" key="1">
    <source>
        <dbReference type="Pfam" id="PF07859"/>
    </source>
</evidence>
<organism evidence="2 3">
    <name type="scientific">Lineolata rhizophorae</name>
    <dbReference type="NCBI Taxonomy" id="578093"/>
    <lineage>
        <taxon>Eukaryota</taxon>
        <taxon>Fungi</taxon>
        <taxon>Dikarya</taxon>
        <taxon>Ascomycota</taxon>
        <taxon>Pezizomycotina</taxon>
        <taxon>Dothideomycetes</taxon>
        <taxon>Dothideomycetes incertae sedis</taxon>
        <taxon>Lineolatales</taxon>
        <taxon>Lineolataceae</taxon>
        <taxon>Lineolata</taxon>
    </lineage>
</organism>
<evidence type="ECO:0000313" key="3">
    <source>
        <dbReference type="Proteomes" id="UP000799766"/>
    </source>
</evidence>
<dbReference type="GO" id="GO:0016787">
    <property type="term" value="F:hydrolase activity"/>
    <property type="evidence" value="ECO:0007669"/>
    <property type="project" value="InterPro"/>
</dbReference>
<keyword evidence="3" id="KW-1185">Reference proteome</keyword>
<dbReference type="Proteomes" id="UP000799766">
    <property type="component" value="Unassembled WGS sequence"/>
</dbReference>
<dbReference type="Gene3D" id="3.40.50.1820">
    <property type="entry name" value="alpha/beta hydrolase"/>
    <property type="match status" value="1"/>
</dbReference>
<dbReference type="Pfam" id="PF07859">
    <property type="entry name" value="Abhydrolase_3"/>
    <property type="match status" value="1"/>
</dbReference>
<feature type="domain" description="Alpha/beta hydrolase fold-3" evidence="1">
    <location>
        <begin position="44"/>
        <end position="128"/>
    </location>
</feature>
<evidence type="ECO:0000313" key="2">
    <source>
        <dbReference type="EMBL" id="KAF2455310.1"/>
    </source>
</evidence>
<dbReference type="EMBL" id="MU001687">
    <property type="protein sequence ID" value="KAF2455310.1"/>
    <property type="molecule type" value="Genomic_DNA"/>
</dbReference>
<proteinExistence type="predicted"/>
<gene>
    <name evidence="2" type="ORF">BDY21DRAFT_350399</name>
</gene>
<accession>A0A6A6NU58</accession>